<dbReference type="HOGENOM" id="CLU_1129620_0_0_1"/>
<feature type="region of interest" description="Disordered" evidence="1">
    <location>
        <begin position="1"/>
        <end position="20"/>
    </location>
</feature>
<dbReference type="InParanoid" id="D8PMD6"/>
<feature type="compositionally biased region" description="Pro residues" evidence="1">
    <location>
        <begin position="78"/>
        <end position="88"/>
    </location>
</feature>
<feature type="compositionally biased region" description="Basic and acidic residues" evidence="1">
    <location>
        <begin position="93"/>
        <end position="114"/>
    </location>
</feature>
<dbReference type="STRING" id="578458.D8PMD6"/>
<evidence type="ECO:0000256" key="1">
    <source>
        <dbReference type="SAM" id="MobiDB-lite"/>
    </source>
</evidence>
<feature type="region of interest" description="Disordered" evidence="1">
    <location>
        <begin position="28"/>
        <end position="129"/>
    </location>
</feature>
<organism evidence="3">
    <name type="scientific">Schizophyllum commune (strain H4-8 / FGSC 9210)</name>
    <name type="common">Split gill fungus</name>
    <dbReference type="NCBI Taxonomy" id="578458"/>
    <lineage>
        <taxon>Eukaryota</taxon>
        <taxon>Fungi</taxon>
        <taxon>Dikarya</taxon>
        <taxon>Basidiomycota</taxon>
        <taxon>Agaricomycotina</taxon>
        <taxon>Agaricomycetes</taxon>
        <taxon>Agaricomycetidae</taxon>
        <taxon>Agaricales</taxon>
        <taxon>Schizophyllaceae</taxon>
        <taxon>Schizophyllum</taxon>
    </lineage>
</organism>
<dbReference type="EMBL" id="GL377302">
    <property type="protein sequence ID" value="EFJ03479.1"/>
    <property type="molecule type" value="Genomic_DNA"/>
</dbReference>
<name>D8PMD6_SCHCM</name>
<accession>D8PMD6</accession>
<feature type="compositionally biased region" description="Pro residues" evidence="1">
    <location>
        <begin position="1"/>
        <end position="10"/>
    </location>
</feature>
<dbReference type="Proteomes" id="UP000007431">
    <property type="component" value="Unassembled WGS sequence"/>
</dbReference>
<sequence>MREPPKPWPHPLGTAPLSEVWGTGYHDISSLALREPDEDREETSPEDELQGWVRKAQAEQKKIDLRMAQLERSRPKPKPASPPPPPAPAAEGEEVKQEAADAPKPEPAPADKKAPPPPPPINDSFINKAEQAKERWNWLGLRAVRTSLYCSFAGAQAAPCKNEVEEWERHIITQRQKEKEKAEAAGKEEEAGTASPMPRAAAPTSSSGSPPATAASDSAPPALDTVSAPTSATEPAPEAAKMEVDA</sequence>
<dbReference type="VEuPathDB" id="FungiDB:SCHCODRAFT_02531285"/>
<evidence type="ECO:0000313" key="3">
    <source>
        <dbReference type="Proteomes" id="UP000007431"/>
    </source>
</evidence>
<dbReference type="AlphaFoldDB" id="D8PMD6"/>
<feature type="compositionally biased region" description="Acidic residues" evidence="1">
    <location>
        <begin position="36"/>
        <end position="49"/>
    </location>
</feature>
<feature type="compositionally biased region" description="Basic and acidic residues" evidence="1">
    <location>
        <begin position="171"/>
        <end position="190"/>
    </location>
</feature>
<feature type="compositionally biased region" description="Low complexity" evidence="1">
    <location>
        <begin position="198"/>
        <end position="239"/>
    </location>
</feature>
<dbReference type="GeneID" id="9589558"/>
<protein>
    <submittedName>
        <fullName evidence="2">Expressed protein</fullName>
    </submittedName>
</protein>
<reference evidence="2 3" key="1">
    <citation type="journal article" date="2010" name="Nat. Biotechnol.">
        <title>Genome sequence of the model mushroom Schizophyllum commune.</title>
        <authorList>
            <person name="Ohm R.A."/>
            <person name="de Jong J.F."/>
            <person name="Lugones L.G."/>
            <person name="Aerts A."/>
            <person name="Kothe E."/>
            <person name="Stajich J.E."/>
            <person name="de Vries R.P."/>
            <person name="Record E."/>
            <person name="Levasseur A."/>
            <person name="Baker S.E."/>
            <person name="Bartholomew K.A."/>
            <person name="Coutinho P.M."/>
            <person name="Erdmann S."/>
            <person name="Fowler T.J."/>
            <person name="Gathman A.C."/>
            <person name="Lombard V."/>
            <person name="Henrissat B."/>
            <person name="Knabe N."/>
            <person name="Kuees U."/>
            <person name="Lilly W.W."/>
            <person name="Lindquist E."/>
            <person name="Lucas S."/>
            <person name="Magnuson J.K."/>
            <person name="Piumi F."/>
            <person name="Raudaskoski M."/>
            <person name="Salamov A."/>
            <person name="Schmutz J."/>
            <person name="Schwarze F.W.M.R."/>
            <person name="vanKuyk P.A."/>
            <person name="Horton J.S."/>
            <person name="Grigoriev I.V."/>
            <person name="Woesten H.A.B."/>
        </authorList>
    </citation>
    <scope>NUCLEOTIDE SEQUENCE [LARGE SCALE GENOMIC DNA]</scope>
    <source>
        <strain evidence="3">H4-8 / FGSC 9210</strain>
    </source>
</reference>
<gene>
    <name evidence="2" type="ORF">SCHCODRAFT_84018</name>
</gene>
<evidence type="ECO:0000313" key="2">
    <source>
        <dbReference type="EMBL" id="EFJ03479.1"/>
    </source>
</evidence>
<dbReference type="KEGG" id="scm:SCHCO_02531285"/>
<proteinExistence type="predicted"/>
<feature type="region of interest" description="Disordered" evidence="1">
    <location>
        <begin position="171"/>
        <end position="246"/>
    </location>
</feature>
<keyword evidence="3" id="KW-1185">Reference proteome</keyword>
<dbReference type="OrthoDB" id="9402762at2759"/>
<feature type="compositionally biased region" description="Basic and acidic residues" evidence="1">
    <location>
        <begin position="56"/>
        <end position="74"/>
    </location>
</feature>